<evidence type="ECO:0000256" key="2">
    <source>
        <dbReference type="SAM" id="SignalP"/>
    </source>
</evidence>
<keyword evidence="1" id="KW-1015">Disulfide bond</keyword>
<dbReference type="InterPro" id="IPR050111">
    <property type="entry name" value="C-type_lectin/snaclec_domain"/>
</dbReference>
<dbReference type="PROSITE" id="PS50041">
    <property type="entry name" value="C_TYPE_LECTIN_2"/>
    <property type="match status" value="1"/>
</dbReference>
<feature type="chain" id="PRO_5036881798" description="C-type lectin domain-containing protein" evidence="2">
    <location>
        <begin position="18"/>
        <end position="232"/>
    </location>
</feature>
<dbReference type="Gene3D" id="3.10.100.10">
    <property type="entry name" value="Mannose-Binding Protein A, subunit A"/>
    <property type="match status" value="1"/>
</dbReference>
<dbReference type="SUPFAM" id="SSF56436">
    <property type="entry name" value="C-type lectin-like"/>
    <property type="match status" value="1"/>
</dbReference>
<sequence length="232" mass="25843">MKLALLSIVAMLAGVQAEPCQPGQERFGGSCYQMTPGLLVWEKAQQTCSNLGGHLVVPDSLEENQFILEMFRRKVPDSENLWIGCSDGEEEGRWVQAGGGDQECTYLNWASGEPHPSYKDWEDCAGIWGGHAGSWNDFPCTSSYYAMCESHAVPSMSCLLTYDARGFFTAHCLTDRIPKEATSSVAWALTCRDEPRCRSFSLRQASRGAFMSCQLDPATEMNTDKSCLYYYF</sequence>
<dbReference type="InterPro" id="IPR016186">
    <property type="entry name" value="C-type_lectin-like/link_sf"/>
</dbReference>
<evidence type="ECO:0000259" key="3">
    <source>
        <dbReference type="PROSITE" id="PS50041"/>
    </source>
</evidence>
<feature type="signal peptide" evidence="2">
    <location>
        <begin position="1"/>
        <end position="17"/>
    </location>
</feature>
<reference evidence="4" key="1">
    <citation type="submission" date="2022-11" db="UniProtKB">
        <authorList>
            <consortium name="EnsemblMetazoa"/>
        </authorList>
    </citation>
    <scope>IDENTIFICATION</scope>
</reference>
<protein>
    <recommendedName>
        <fullName evidence="3">C-type lectin domain-containing protein</fullName>
    </recommendedName>
</protein>
<dbReference type="Pfam" id="PF00059">
    <property type="entry name" value="Lectin_C"/>
    <property type="match status" value="1"/>
</dbReference>
<dbReference type="SMART" id="SM00034">
    <property type="entry name" value="CLECT"/>
    <property type="match status" value="1"/>
</dbReference>
<dbReference type="PANTHER" id="PTHR22803">
    <property type="entry name" value="MANNOSE, PHOSPHOLIPASE, LECTIN RECEPTOR RELATED"/>
    <property type="match status" value="1"/>
</dbReference>
<keyword evidence="2" id="KW-0732">Signal</keyword>
<accession>A0A913ZY56</accession>
<dbReference type="EnsemblMetazoa" id="XM_038200063.1">
    <property type="protein sequence ID" value="XP_038055991.1"/>
    <property type="gene ID" value="LOC119727982"/>
</dbReference>
<dbReference type="AlphaFoldDB" id="A0A913ZY56"/>
<evidence type="ECO:0000313" key="4">
    <source>
        <dbReference type="EnsemblMetazoa" id="XP_038055991.1"/>
    </source>
</evidence>
<dbReference type="InterPro" id="IPR016187">
    <property type="entry name" value="CTDL_fold"/>
</dbReference>
<name>A0A913ZY56_PATMI</name>
<dbReference type="OrthoDB" id="2142683at2759"/>
<dbReference type="PROSITE" id="PS00615">
    <property type="entry name" value="C_TYPE_LECTIN_1"/>
    <property type="match status" value="1"/>
</dbReference>
<evidence type="ECO:0000313" key="5">
    <source>
        <dbReference type="Proteomes" id="UP000887568"/>
    </source>
</evidence>
<keyword evidence="5" id="KW-1185">Reference proteome</keyword>
<dbReference type="GeneID" id="119727982"/>
<organism evidence="4 5">
    <name type="scientific">Patiria miniata</name>
    <name type="common">Bat star</name>
    <name type="synonym">Asterina miniata</name>
    <dbReference type="NCBI Taxonomy" id="46514"/>
    <lineage>
        <taxon>Eukaryota</taxon>
        <taxon>Metazoa</taxon>
        <taxon>Echinodermata</taxon>
        <taxon>Eleutherozoa</taxon>
        <taxon>Asterozoa</taxon>
        <taxon>Asteroidea</taxon>
        <taxon>Valvatacea</taxon>
        <taxon>Valvatida</taxon>
        <taxon>Asterinidae</taxon>
        <taxon>Patiria</taxon>
    </lineage>
</organism>
<evidence type="ECO:0000256" key="1">
    <source>
        <dbReference type="ARBA" id="ARBA00023157"/>
    </source>
</evidence>
<dbReference type="InterPro" id="IPR001304">
    <property type="entry name" value="C-type_lectin-like"/>
</dbReference>
<proteinExistence type="predicted"/>
<dbReference type="RefSeq" id="XP_038055991.1">
    <property type="nucleotide sequence ID" value="XM_038200063.1"/>
</dbReference>
<dbReference type="Proteomes" id="UP000887568">
    <property type="component" value="Unplaced"/>
</dbReference>
<feature type="domain" description="C-type lectin" evidence="3">
    <location>
        <begin position="27"/>
        <end position="149"/>
    </location>
</feature>
<dbReference type="InterPro" id="IPR018378">
    <property type="entry name" value="C-type_lectin_CS"/>
</dbReference>